<keyword evidence="1 3" id="KW-0238">DNA-binding</keyword>
<evidence type="ECO:0000256" key="4">
    <source>
        <dbReference type="SAM" id="MobiDB-lite"/>
    </source>
</evidence>
<comment type="function">
    <text evidence="3">With LigD forms a non-homologous end joining (NHEJ) DNA repair enzyme, which repairs dsDNA breaks with reduced fidelity. Binds linear dsDNA with 5'- and 3'- overhangs but not closed circular dsDNA nor ssDNA. Recruits and stimulates the ligase activity of LigD.</text>
</comment>
<dbReference type="NCBIfam" id="TIGR02772">
    <property type="entry name" value="Ku_bact"/>
    <property type="match status" value="1"/>
</dbReference>
<dbReference type="SMART" id="SM00559">
    <property type="entry name" value="Ku78"/>
    <property type="match status" value="1"/>
</dbReference>
<dbReference type="HAMAP" id="MF_01875">
    <property type="entry name" value="Prokaryotic_Ku"/>
    <property type="match status" value="1"/>
</dbReference>
<protein>
    <recommendedName>
        <fullName evidence="3">Non-homologous end joining protein Ku</fullName>
    </recommendedName>
</protein>
<dbReference type="InterPro" id="IPR009187">
    <property type="entry name" value="Prok_Ku"/>
</dbReference>
<organism evidence="6 7">
    <name type="scientific">Actinomycetospora chibensis</name>
    <dbReference type="NCBI Taxonomy" id="663606"/>
    <lineage>
        <taxon>Bacteria</taxon>
        <taxon>Bacillati</taxon>
        <taxon>Actinomycetota</taxon>
        <taxon>Actinomycetes</taxon>
        <taxon>Pseudonocardiales</taxon>
        <taxon>Pseudonocardiaceae</taxon>
        <taxon>Actinomycetospora</taxon>
    </lineage>
</organism>
<comment type="subunit">
    <text evidence="3">Homodimer. Interacts with LigD.</text>
</comment>
<accession>A0ABV9RBW6</accession>
<dbReference type="SUPFAM" id="SSF100939">
    <property type="entry name" value="SPOC domain-like"/>
    <property type="match status" value="1"/>
</dbReference>
<evidence type="ECO:0000313" key="6">
    <source>
        <dbReference type="EMBL" id="MFC4831691.1"/>
    </source>
</evidence>
<gene>
    <name evidence="3" type="primary">ku</name>
    <name evidence="6" type="ORF">ACFPEL_04650</name>
</gene>
<dbReference type="PANTHER" id="PTHR41251:SF1">
    <property type="entry name" value="NON-HOMOLOGOUS END JOINING PROTEIN KU"/>
    <property type="match status" value="1"/>
</dbReference>
<dbReference type="InterPro" id="IPR016194">
    <property type="entry name" value="SPOC-like_C_dom_sf"/>
</dbReference>
<keyword evidence="3" id="KW-0227">DNA damage</keyword>
<reference evidence="7" key="1">
    <citation type="journal article" date="2019" name="Int. J. Syst. Evol. Microbiol.">
        <title>The Global Catalogue of Microorganisms (GCM) 10K type strain sequencing project: providing services to taxonomists for standard genome sequencing and annotation.</title>
        <authorList>
            <consortium name="The Broad Institute Genomics Platform"/>
            <consortium name="The Broad Institute Genome Sequencing Center for Infectious Disease"/>
            <person name="Wu L."/>
            <person name="Ma J."/>
        </authorList>
    </citation>
    <scope>NUCLEOTIDE SEQUENCE [LARGE SCALE GENOMIC DNA]</scope>
    <source>
        <strain evidence="7">CCUG 50347</strain>
    </source>
</reference>
<name>A0ABV9RBW6_9PSEU</name>
<dbReference type="Pfam" id="PF02735">
    <property type="entry name" value="Ku"/>
    <property type="match status" value="1"/>
</dbReference>
<feature type="domain" description="Ku" evidence="5">
    <location>
        <begin position="97"/>
        <end position="225"/>
    </location>
</feature>
<dbReference type="EMBL" id="JBHSIM010000008">
    <property type="protein sequence ID" value="MFC4831691.1"/>
    <property type="molecule type" value="Genomic_DNA"/>
</dbReference>
<dbReference type="Gene3D" id="2.40.290.10">
    <property type="match status" value="1"/>
</dbReference>
<evidence type="ECO:0000256" key="2">
    <source>
        <dbReference type="ARBA" id="ARBA00023172"/>
    </source>
</evidence>
<keyword evidence="3" id="KW-0234">DNA repair</keyword>
<dbReference type="CDD" id="cd00789">
    <property type="entry name" value="KU_like"/>
    <property type="match status" value="1"/>
</dbReference>
<sequence>MPPSTDNGGDRGRRVIDWDEWCRWGMLVPTHGEETTHRARREGPMMRAIWNGAVSFGLVNVPVRLYAATSNHDIRFHQVHERDGGRIRQKRTCSVCGEEVQYSEIAKGYETDDGQLIMLDDDDLSTLPVASGHEIGVVQFVPSDQIDALLLDKSYYLEPESKAVKPYALLREALRETDRMAVVKVALRQRETLALLRVRDNAIVLQTMLWPDEVREPEFETLRTEVELRPQEMQMASSLVESLSGDFQSDQFEDDYRQAMVDLIDYKIEHGGGRPTPEAAPTEEGDDMTDLLTALRRSVEAAGGKAPAEEPAAASSDTTDGTEDAAAEEKPKRSRAKKTAEKKDEAPAEEAPKKSSTRKSSKKKSDEDEDETAKGGRSKTA</sequence>
<dbReference type="RefSeq" id="WP_274188686.1">
    <property type="nucleotide sequence ID" value="NZ_BAABHN010000008.1"/>
</dbReference>
<dbReference type="InterPro" id="IPR006164">
    <property type="entry name" value="DNA_bd_Ku70/Ku80"/>
</dbReference>
<feature type="compositionally biased region" description="Basic and acidic residues" evidence="4">
    <location>
        <begin position="338"/>
        <end position="353"/>
    </location>
</feature>
<feature type="compositionally biased region" description="Low complexity" evidence="4">
    <location>
        <begin position="300"/>
        <end position="314"/>
    </location>
</feature>
<evidence type="ECO:0000256" key="3">
    <source>
        <dbReference type="HAMAP-Rule" id="MF_01875"/>
    </source>
</evidence>
<evidence type="ECO:0000259" key="5">
    <source>
        <dbReference type="SMART" id="SM00559"/>
    </source>
</evidence>
<comment type="similarity">
    <text evidence="3">Belongs to the prokaryotic Ku family.</text>
</comment>
<evidence type="ECO:0000313" key="7">
    <source>
        <dbReference type="Proteomes" id="UP001595909"/>
    </source>
</evidence>
<evidence type="ECO:0000256" key="1">
    <source>
        <dbReference type="ARBA" id="ARBA00023125"/>
    </source>
</evidence>
<keyword evidence="2 3" id="KW-0233">DNA recombination</keyword>
<keyword evidence="7" id="KW-1185">Reference proteome</keyword>
<comment type="caution">
    <text evidence="6">The sequence shown here is derived from an EMBL/GenBank/DDBJ whole genome shotgun (WGS) entry which is preliminary data.</text>
</comment>
<feature type="region of interest" description="Disordered" evidence="4">
    <location>
        <begin position="300"/>
        <end position="381"/>
    </location>
</feature>
<dbReference type="Proteomes" id="UP001595909">
    <property type="component" value="Unassembled WGS sequence"/>
</dbReference>
<proteinExistence type="inferred from homology"/>
<dbReference type="PANTHER" id="PTHR41251">
    <property type="entry name" value="NON-HOMOLOGOUS END JOINING PROTEIN KU"/>
    <property type="match status" value="1"/>
</dbReference>